<feature type="transmembrane region" description="Helical" evidence="7">
    <location>
        <begin position="358"/>
        <end position="382"/>
    </location>
</feature>
<reference evidence="9 10" key="1">
    <citation type="submission" date="2011-08" db="EMBL/GenBank/DDBJ databases">
        <title>The Genome Sequence of Clostridium hathewayi WAL-18680.</title>
        <authorList>
            <consortium name="The Broad Institute Genome Sequencing Platform"/>
            <person name="Earl A."/>
            <person name="Ward D."/>
            <person name="Feldgarden M."/>
            <person name="Gevers D."/>
            <person name="Finegold S.M."/>
            <person name="Summanen P.H."/>
            <person name="Molitoris D.R."/>
            <person name="Song M."/>
            <person name="Daigneault M."/>
            <person name="Allen-Vercoe E."/>
            <person name="Young S.K."/>
            <person name="Zeng Q."/>
            <person name="Gargeya S."/>
            <person name="Fitzgerald M."/>
            <person name="Haas B."/>
            <person name="Abouelleil A."/>
            <person name="Alvarado L."/>
            <person name="Arachchi H.M."/>
            <person name="Berlin A."/>
            <person name="Brown A."/>
            <person name="Chapman S.B."/>
            <person name="Chen Z."/>
            <person name="Dunbar C."/>
            <person name="Freedman E."/>
            <person name="Gearin G."/>
            <person name="Gellesch M."/>
            <person name="Goldberg J."/>
            <person name="Griggs A."/>
            <person name="Gujja S."/>
            <person name="Heiman D."/>
            <person name="Howarth C."/>
            <person name="Larson L."/>
            <person name="Lui A."/>
            <person name="MacDonald P.J.P."/>
            <person name="Montmayeur A."/>
            <person name="Murphy C."/>
            <person name="Neiman D."/>
            <person name="Pearson M."/>
            <person name="Priest M."/>
            <person name="Roberts A."/>
            <person name="Saif S."/>
            <person name="Shea T."/>
            <person name="Shenoy N."/>
            <person name="Sisk P."/>
            <person name="Stolte C."/>
            <person name="Sykes S."/>
            <person name="Wortman J."/>
            <person name="Nusbaum C."/>
            <person name="Birren B."/>
        </authorList>
    </citation>
    <scope>NUCLEOTIDE SEQUENCE [LARGE SCALE GENOMIC DNA]</scope>
    <source>
        <strain evidence="9 10">WAL-18680</strain>
    </source>
</reference>
<dbReference type="EMBL" id="ADLN01000058">
    <property type="protein sequence ID" value="EHI59412.1"/>
    <property type="molecule type" value="Genomic_DNA"/>
</dbReference>
<proteinExistence type="inferred from homology"/>
<keyword evidence="10" id="KW-1185">Reference proteome</keyword>
<dbReference type="InterPro" id="IPR020846">
    <property type="entry name" value="MFS_dom"/>
</dbReference>
<feature type="transmembrane region" description="Helical" evidence="7">
    <location>
        <begin position="299"/>
        <end position="318"/>
    </location>
</feature>
<dbReference type="GO" id="GO:0022857">
    <property type="term" value="F:transmembrane transporter activity"/>
    <property type="evidence" value="ECO:0007669"/>
    <property type="project" value="InterPro"/>
</dbReference>
<evidence type="ECO:0000259" key="8">
    <source>
        <dbReference type="PROSITE" id="PS50850"/>
    </source>
</evidence>
<dbReference type="Gene3D" id="1.20.1250.20">
    <property type="entry name" value="MFS general substrate transporter like domains"/>
    <property type="match status" value="2"/>
</dbReference>
<protein>
    <recommendedName>
        <fullName evidence="8">Major facilitator superfamily (MFS) profile domain-containing protein</fullName>
    </recommendedName>
</protein>
<feature type="transmembrane region" description="Helical" evidence="7">
    <location>
        <begin position="275"/>
        <end position="293"/>
    </location>
</feature>
<evidence type="ECO:0000256" key="7">
    <source>
        <dbReference type="SAM" id="Phobius"/>
    </source>
</evidence>
<evidence type="ECO:0000256" key="5">
    <source>
        <dbReference type="ARBA" id="ARBA00022989"/>
    </source>
</evidence>
<feature type="transmembrane region" description="Helical" evidence="7">
    <location>
        <begin position="325"/>
        <end position="346"/>
    </location>
</feature>
<evidence type="ECO:0000256" key="2">
    <source>
        <dbReference type="ARBA" id="ARBA00008335"/>
    </source>
</evidence>
<dbReference type="InterPro" id="IPR036259">
    <property type="entry name" value="MFS_trans_sf"/>
</dbReference>
<dbReference type="RefSeq" id="WP_006780540.1">
    <property type="nucleotide sequence ID" value="NZ_CP040506.1"/>
</dbReference>
<dbReference type="PANTHER" id="PTHR23514">
    <property type="entry name" value="BYPASS OF STOP CODON PROTEIN 6"/>
    <property type="match status" value="1"/>
</dbReference>
<organism evidence="9 10">
    <name type="scientific">Hungatella hathewayi WAL-18680</name>
    <dbReference type="NCBI Taxonomy" id="742737"/>
    <lineage>
        <taxon>Bacteria</taxon>
        <taxon>Bacillati</taxon>
        <taxon>Bacillota</taxon>
        <taxon>Clostridia</taxon>
        <taxon>Lachnospirales</taxon>
        <taxon>Lachnospiraceae</taxon>
        <taxon>Hungatella</taxon>
    </lineage>
</organism>
<keyword evidence="3" id="KW-0813">Transport</keyword>
<dbReference type="PANTHER" id="PTHR23514:SF3">
    <property type="entry name" value="BYPASS OF STOP CODON PROTEIN 6"/>
    <property type="match status" value="1"/>
</dbReference>
<comment type="subcellular location">
    <subcellularLocation>
        <location evidence="1">Cell membrane</location>
        <topology evidence="1">Multi-pass membrane protein</topology>
    </subcellularLocation>
</comment>
<dbReference type="SUPFAM" id="SSF103473">
    <property type="entry name" value="MFS general substrate transporter"/>
    <property type="match status" value="1"/>
</dbReference>
<dbReference type="InterPro" id="IPR051788">
    <property type="entry name" value="MFS_Transporter"/>
</dbReference>
<feature type="transmembrane region" description="Helical" evidence="7">
    <location>
        <begin position="78"/>
        <end position="96"/>
    </location>
</feature>
<dbReference type="GO" id="GO:0005886">
    <property type="term" value="C:plasma membrane"/>
    <property type="evidence" value="ECO:0007669"/>
    <property type="project" value="UniProtKB-SubCell"/>
</dbReference>
<evidence type="ECO:0000313" key="10">
    <source>
        <dbReference type="Proteomes" id="UP000005384"/>
    </source>
</evidence>
<evidence type="ECO:0000256" key="4">
    <source>
        <dbReference type="ARBA" id="ARBA00022692"/>
    </source>
</evidence>
<dbReference type="PROSITE" id="PS50850">
    <property type="entry name" value="MFS"/>
    <property type="match status" value="1"/>
</dbReference>
<dbReference type="Pfam" id="PF07690">
    <property type="entry name" value="MFS_1"/>
    <property type="match status" value="1"/>
</dbReference>
<dbReference type="HOGENOM" id="CLU_697832_0_0_9"/>
<comment type="similarity">
    <text evidence="2">Belongs to the major facilitator superfamily.</text>
</comment>
<keyword evidence="5 7" id="KW-1133">Transmembrane helix</keyword>
<keyword evidence="4 7" id="KW-0812">Transmembrane</keyword>
<keyword evidence="6 7" id="KW-0472">Membrane</keyword>
<feature type="transmembrane region" description="Helical" evidence="7">
    <location>
        <begin position="136"/>
        <end position="159"/>
    </location>
</feature>
<feature type="transmembrane region" description="Helical" evidence="7">
    <location>
        <begin position="44"/>
        <end position="66"/>
    </location>
</feature>
<gene>
    <name evidence="9" type="ORF">HMPREF9473_02561</name>
</gene>
<accession>G5IGD3</accession>
<name>G5IGD3_9FIRM</name>
<dbReference type="Proteomes" id="UP000005384">
    <property type="component" value="Unassembled WGS sequence"/>
</dbReference>
<dbReference type="AlphaFoldDB" id="G5IGD3"/>
<feature type="transmembrane region" description="Helical" evidence="7">
    <location>
        <begin position="165"/>
        <end position="182"/>
    </location>
</feature>
<dbReference type="PATRIC" id="fig|742737.3.peg.2576"/>
<evidence type="ECO:0000256" key="6">
    <source>
        <dbReference type="ARBA" id="ARBA00023136"/>
    </source>
</evidence>
<evidence type="ECO:0000313" key="9">
    <source>
        <dbReference type="EMBL" id="EHI59412.1"/>
    </source>
</evidence>
<evidence type="ECO:0000256" key="3">
    <source>
        <dbReference type="ARBA" id="ARBA00022448"/>
    </source>
</evidence>
<feature type="domain" description="Major facilitator superfamily (MFS) profile" evidence="8">
    <location>
        <begin position="12"/>
        <end position="386"/>
    </location>
</feature>
<dbReference type="InterPro" id="IPR011701">
    <property type="entry name" value="MFS"/>
</dbReference>
<feature type="transmembrane region" description="Helical" evidence="7">
    <location>
        <begin position="203"/>
        <end position="223"/>
    </location>
</feature>
<feature type="transmembrane region" description="Helical" evidence="7">
    <location>
        <begin position="243"/>
        <end position="263"/>
    </location>
</feature>
<sequence>MNMKNNTMNYPVFLRCCYGYAVSGMSVLVVGAILPSLIREAGLSYALAGGLLSMMAIGNLFASLFFPAMVSAIGKRMAITIMASIVPCSYLVLTFLPGIPVMYLIMALVGVARGSITIINNATVNEISNNSNKMVNLLHCSFAVGAFLAPFLTALLSYAGFTWKSIMYVIIALCVTSTLSYATMEYPSDGREKKHQNLSEKHAFLKSFDFYCIGFVLFFYLGVENCINGWFVTYLQSTGIMTETFATTMVSFTWLVIMAGRLVCASLSKHYSKSAIVLMNAIGSGICFFILISSSWLPVITVALLGFGFFLAGIYPGCIANAGPIIGGSTMGMSVLTAISAMGGIITPQLVGSAADRIGLVAAIGILSVNVIVVIVLSAINFRRLRQR</sequence>
<comment type="caution">
    <text evidence="9">The sequence shown here is derived from an EMBL/GenBank/DDBJ whole genome shotgun (WGS) entry which is preliminary data.</text>
</comment>
<feature type="transmembrane region" description="Helical" evidence="7">
    <location>
        <begin position="102"/>
        <end position="124"/>
    </location>
</feature>
<evidence type="ECO:0000256" key="1">
    <source>
        <dbReference type="ARBA" id="ARBA00004651"/>
    </source>
</evidence>
<feature type="transmembrane region" description="Helical" evidence="7">
    <location>
        <begin position="12"/>
        <end position="38"/>
    </location>
</feature>